<protein>
    <submittedName>
        <fullName evidence="2">Uncharacterized protein</fullName>
    </submittedName>
</protein>
<accession>A0A9Q9DNP2</accession>
<proteinExistence type="predicted"/>
<feature type="transmembrane region" description="Helical" evidence="1">
    <location>
        <begin position="60"/>
        <end position="83"/>
    </location>
</feature>
<dbReference type="AlphaFoldDB" id="A0A9Q9DNP2"/>
<reference evidence="2" key="1">
    <citation type="submission" date="2021-12" db="EMBL/GenBank/DDBJ databases">
        <title>Curvularia clavata genome.</title>
        <authorList>
            <person name="Cao Y."/>
        </authorList>
    </citation>
    <scope>NUCLEOTIDE SEQUENCE</scope>
    <source>
        <strain evidence="2">Yc1106</strain>
    </source>
</reference>
<feature type="transmembrane region" description="Helical" evidence="1">
    <location>
        <begin position="643"/>
        <end position="666"/>
    </location>
</feature>
<dbReference type="EMBL" id="CP089274">
    <property type="protein sequence ID" value="USP72759.1"/>
    <property type="molecule type" value="Genomic_DNA"/>
</dbReference>
<keyword evidence="1" id="KW-1133">Transmembrane helix</keyword>
<dbReference type="OrthoDB" id="3796763at2759"/>
<dbReference type="Proteomes" id="UP001056012">
    <property type="component" value="Chromosome 1"/>
</dbReference>
<gene>
    <name evidence="2" type="ORF">yc1106_00033</name>
</gene>
<feature type="transmembrane region" description="Helical" evidence="1">
    <location>
        <begin position="12"/>
        <end position="34"/>
    </location>
</feature>
<evidence type="ECO:0000313" key="3">
    <source>
        <dbReference type="Proteomes" id="UP001056012"/>
    </source>
</evidence>
<evidence type="ECO:0000256" key="1">
    <source>
        <dbReference type="SAM" id="Phobius"/>
    </source>
</evidence>
<dbReference type="PANTHER" id="PTHR35041">
    <property type="entry name" value="MEDIATOR OF RNA POLYMERASE II TRANSCRIPTION SUBUNIT 1"/>
    <property type="match status" value="1"/>
</dbReference>
<keyword evidence="3" id="KW-1185">Reference proteome</keyword>
<evidence type="ECO:0000313" key="2">
    <source>
        <dbReference type="EMBL" id="USP72759.1"/>
    </source>
</evidence>
<sequence length="735" mass="81364">MKMKGYIQTTWWTSFLIIGAFAFGLLFALGHHLFYQSLDGNPTSDSEQHGTQHLGQQINIAIGTLFAFLAKAAFILSITTTYYQVFWRAVKKNTQSGHAPTLSWLDSAFSATSSITSLLPLPTWLRYPVLLFIAISTWLIPIASIITPATLSVALRENIANITSQFVPLIDFDNLNFVAGMPAFDGVNSLSPYYVYNGPSQIIQQIATAVAAQDSILAIKPPHPNSTWNIEFYGPALECEVLQSNTSFRAEHNASDQNHRFLQNMARHVRENCDAPPTFLAWFPRILDVEKGAPYDAPYFQGQNTSSMWCDDPYSLVLDDPTWCGASYAQGTMNETLSTYNTWWDTDYNSTWMDPNSIFKYGITYDRQIRQNASLYFAVLPSLMTTMEYTLTTEAYACFDTATGTGSTPSSPLGVLNDNITMLHCKMRNSTYKADFYYINGEQSVALNVTHHEDVPIINVVRGPGPSGSGLSDNCTTLNSYMSEDKVWDPCNFEYGLLSQLSYQAVLQAFSELVTGNITLNNITLGPLDSSRIRSTALIDTKELRYLSDYELHQSSPDSRLDLQKALRNASLSAAPSIAHLNGATKDRSLGDAIEQMFQNITLSLMTSAALQPNHSSPSAPPKTVVTIFTAQTVYAYSAQRLWAAYACAALVTLICVVTGIFTIFANGASYSSSFSTVFRFAKGTELSVEIKPEDLDGKSPLPEYLEKSQLQNTGHVEVHIDRQKYQSVSQALSD</sequence>
<dbReference type="PANTHER" id="PTHR35041:SF6">
    <property type="entry name" value="FORMYLMETHIONINE DEFORMYLASE-LIKE PROTEIN-RELATED"/>
    <property type="match status" value="1"/>
</dbReference>
<name>A0A9Q9DNP2_CURCL</name>
<keyword evidence="1" id="KW-0472">Membrane</keyword>
<organism evidence="2 3">
    <name type="scientific">Curvularia clavata</name>
    <dbReference type="NCBI Taxonomy" id="95742"/>
    <lineage>
        <taxon>Eukaryota</taxon>
        <taxon>Fungi</taxon>
        <taxon>Dikarya</taxon>
        <taxon>Ascomycota</taxon>
        <taxon>Pezizomycotina</taxon>
        <taxon>Dothideomycetes</taxon>
        <taxon>Pleosporomycetidae</taxon>
        <taxon>Pleosporales</taxon>
        <taxon>Pleosporineae</taxon>
        <taxon>Pleosporaceae</taxon>
        <taxon>Curvularia</taxon>
    </lineage>
</organism>
<keyword evidence="1" id="KW-0812">Transmembrane</keyword>
<feature type="transmembrane region" description="Helical" evidence="1">
    <location>
        <begin position="129"/>
        <end position="155"/>
    </location>
</feature>
<dbReference type="VEuPathDB" id="FungiDB:yc1106_00033"/>